<dbReference type="GO" id="GO:0030027">
    <property type="term" value="C:lamellipodium"/>
    <property type="evidence" value="ECO:0000318"/>
    <property type="project" value="GO_Central"/>
</dbReference>
<evidence type="ECO:0008006" key="4">
    <source>
        <dbReference type="Google" id="ProtNLM"/>
    </source>
</evidence>
<dbReference type="GO" id="GO:0071944">
    <property type="term" value="C:cell periphery"/>
    <property type="evidence" value="ECO:0000318"/>
    <property type="project" value="GO_Central"/>
</dbReference>
<sequence length="250" mass="28238">MSCCAWCSMFKRRRDGGASNHPAVSADQNAVPLRRSVPKQEESYSHHSNNSAQVRPHPAAAIPLRQDPKAVTSSRPGYKDSSMVVDRKPPFVRDPLTLSVDFMVRYVGMIASAQGLQHSQEDHLDLIQALDQAQMDGQFKFAESDQDFVTLNLSKYGIKILEKIPQDRYQMTAGIRPPQVVRWRHGLVEIIRAVHYEDSLGRHLMAVKLGQEGEEVYDCLLFECTHQPQATQMCKCLELLFNAVCQFTPL</sequence>
<dbReference type="GO" id="GO:0051895">
    <property type="term" value="P:negative regulation of focal adhesion assembly"/>
    <property type="evidence" value="ECO:0000318"/>
    <property type="project" value="GO_Central"/>
</dbReference>
<dbReference type="Gene3D" id="6.20.360.10">
    <property type="match status" value="1"/>
</dbReference>
<reference evidence="3" key="1">
    <citation type="submission" date="2015-02" db="EMBL/GenBank/DDBJ databases">
        <title>Genome sequencing for Strongylocentrotus purpuratus.</title>
        <authorList>
            <person name="Murali S."/>
            <person name="Liu Y."/>
            <person name="Vee V."/>
            <person name="English A."/>
            <person name="Wang M."/>
            <person name="Skinner E."/>
            <person name="Han Y."/>
            <person name="Muzny D.M."/>
            <person name="Worley K.C."/>
            <person name="Gibbs R.A."/>
        </authorList>
    </citation>
    <scope>NUCLEOTIDE SEQUENCE</scope>
</reference>
<dbReference type="PANTHER" id="PTHR32055:SF1">
    <property type="entry name" value="INTEGRIN BETA-1-BINDING PROTEIN 1"/>
    <property type="match status" value="1"/>
</dbReference>
<protein>
    <recommendedName>
        <fullName evidence="4">PID domain-containing protein</fullName>
    </recommendedName>
</protein>
<dbReference type="PANTHER" id="PTHR32055">
    <property type="entry name" value="INTEGRIN BETA-1-BINDING PROTEIN 1"/>
    <property type="match status" value="1"/>
</dbReference>
<dbReference type="CDD" id="cd13163">
    <property type="entry name" value="PTB_ICAP1"/>
    <property type="match status" value="1"/>
</dbReference>
<reference evidence="2" key="2">
    <citation type="submission" date="2021-01" db="UniProtKB">
        <authorList>
            <consortium name="EnsemblMetazoa"/>
        </authorList>
    </citation>
    <scope>IDENTIFICATION</scope>
</reference>
<dbReference type="AlphaFoldDB" id="A0A7M7PNF6"/>
<dbReference type="InterPro" id="IPR019517">
    <property type="entry name" value="Integrin-bd_ICAP-1"/>
</dbReference>
<dbReference type="Pfam" id="PF10480">
    <property type="entry name" value="ICAP-1_inte_bdg"/>
    <property type="match status" value="1"/>
</dbReference>
<dbReference type="OrthoDB" id="10060702at2759"/>
<dbReference type="FunCoup" id="A0A7M7PNF6">
    <property type="interactions" value="1090"/>
</dbReference>
<keyword evidence="3" id="KW-1185">Reference proteome</keyword>
<accession>A0A7M7PNF6</accession>
<dbReference type="GeneID" id="115929482"/>
<dbReference type="GO" id="GO:1900025">
    <property type="term" value="P:negative regulation of substrate adhesion-dependent cell spreading"/>
    <property type="evidence" value="ECO:0000318"/>
    <property type="project" value="GO_Central"/>
</dbReference>
<evidence type="ECO:0000256" key="1">
    <source>
        <dbReference type="SAM" id="MobiDB-lite"/>
    </source>
</evidence>
<name>A0A7M7PNF6_STRPU</name>
<dbReference type="InParanoid" id="A0A7M7PNF6"/>
<evidence type="ECO:0000313" key="3">
    <source>
        <dbReference type="Proteomes" id="UP000007110"/>
    </source>
</evidence>
<dbReference type="GO" id="GO:0005856">
    <property type="term" value="C:cytoskeleton"/>
    <property type="evidence" value="ECO:0000318"/>
    <property type="project" value="GO_Central"/>
</dbReference>
<feature type="region of interest" description="Disordered" evidence="1">
    <location>
        <begin position="15"/>
        <end position="82"/>
    </location>
</feature>
<dbReference type="GO" id="GO:0001726">
    <property type="term" value="C:ruffle"/>
    <property type="evidence" value="ECO:0000318"/>
    <property type="project" value="GO_Central"/>
</dbReference>
<evidence type="ECO:0000313" key="2">
    <source>
        <dbReference type="EnsemblMetazoa" id="XP_030854337"/>
    </source>
</evidence>
<dbReference type="GO" id="GO:0005178">
    <property type="term" value="F:integrin binding"/>
    <property type="evidence" value="ECO:0000318"/>
    <property type="project" value="GO_Central"/>
</dbReference>
<dbReference type="RefSeq" id="XP_030854337.1">
    <property type="nucleotide sequence ID" value="XM_030998477.1"/>
</dbReference>
<dbReference type="Proteomes" id="UP000007110">
    <property type="component" value="Unassembled WGS sequence"/>
</dbReference>
<dbReference type="EnsemblMetazoa" id="XM_030998477">
    <property type="protein sequence ID" value="XP_030854337"/>
    <property type="gene ID" value="LOC115929482"/>
</dbReference>
<proteinExistence type="predicted"/>
<dbReference type="KEGG" id="spu:115929482"/>
<organism evidence="2 3">
    <name type="scientific">Strongylocentrotus purpuratus</name>
    <name type="common">Purple sea urchin</name>
    <dbReference type="NCBI Taxonomy" id="7668"/>
    <lineage>
        <taxon>Eukaryota</taxon>
        <taxon>Metazoa</taxon>
        <taxon>Echinodermata</taxon>
        <taxon>Eleutherozoa</taxon>
        <taxon>Echinozoa</taxon>
        <taxon>Echinoidea</taxon>
        <taxon>Euechinoidea</taxon>
        <taxon>Echinacea</taxon>
        <taxon>Camarodonta</taxon>
        <taxon>Echinidea</taxon>
        <taxon>Strongylocentrotidae</taxon>
        <taxon>Strongylocentrotus</taxon>
    </lineage>
</organism>